<keyword evidence="4" id="KW-0282">Flagellum</keyword>
<feature type="region of interest" description="Disordered" evidence="2">
    <location>
        <begin position="50"/>
        <end position="86"/>
    </location>
</feature>
<reference evidence="4 5" key="1">
    <citation type="submission" date="2018-03" db="EMBL/GenBank/DDBJ databases">
        <authorList>
            <person name="Keele B.F."/>
        </authorList>
    </citation>
    <scope>NUCLEOTIDE SEQUENCE [LARGE SCALE GENOMIC DNA]</scope>
    <source>
        <strain evidence="4 5">CECT 8504</strain>
    </source>
</reference>
<comment type="subcellular location">
    <subcellularLocation>
        <location evidence="1">Bacterial flagellum basal body</location>
    </subcellularLocation>
</comment>
<accession>A0A2R8BX38</accession>
<dbReference type="Pfam" id="PF00460">
    <property type="entry name" value="Flg_bb_rod"/>
    <property type="match status" value="1"/>
</dbReference>
<dbReference type="OrthoDB" id="9788334at2"/>
<dbReference type="InterPro" id="IPR001444">
    <property type="entry name" value="Flag_bb_rod_N"/>
</dbReference>
<evidence type="ECO:0000313" key="5">
    <source>
        <dbReference type="Proteomes" id="UP000244912"/>
    </source>
</evidence>
<organism evidence="4 5">
    <name type="scientific">Palleronia abyssalis</name>
    <dbReference type="NCBI Taxonomy" id="1501240"/>
    <lineage>
        <taxon>Bacteria</taxon>
        <taxon>Pseudomonadati</taxon>
        <taxon>Pseudomonadota</taxon>
        <taxon>Alphaproteobacteria</taxon>
        <taxon>Rhodobacterales</taxon>
        <taxon>Roseobacteraceae</taxon>
        <taxon>Palleronia</taxon>
    </lineage>
</organism>
<dbReference type="NCBIfam" id="NF009270">
    <property type="entry name" value="PRK12627.1"/>
    <property type="match status" value="1"/>
</dbReference>
<dbReference type="Proteomes" id="UP000244912">
    <property type="component" value="Unassembled WGS sequence"/>
</dbReference>
<keyword evidence="4" id="KW-0969">Cilium</keyword>
<name>A0A2R8BX38_9RHOB</name>
<evidence type="ECO:0000259" key="3">
    <source>
        <dbReference type="Pfam" id="PF00460"/>
    </source>
</evidence>
<sequence>MADLGVSAMAHRLAAYSAARQEQIARNVANADTPGYRATDLPDFAQSLDQSQSMRATRPGHFGADDHINISPMFRSDEASPNGNNVSLENEMMQAATARQSHDLALSVYSSVRGILSTALGRQR</sequence>
<dbReference type="GO" id="GO:0009425">
    <property type="term" value="C:bacterial-type flagellum basal body"/>
    <property type="evidence" value="ECO:0007669"/>
    <property type="project" value="UniProtKB-SubCell"/>
</dbReference>
<feature type="domain" description="Flagellar basal body rod protein N-terminal" evidence="3">
    <location>
        <begin position="18"/>
        <end position="37"/>
    </location>
</feature>
<gene>
    <name evidence="4" type="primary">flgB</name>
    <name evidence="4" type="ORF">PAA8504_02473</name>
</gene>
<dbReference type="AlphaFoldDB" id="A0A2R8BX38"/>
<dbReference type="RefSeq" id="WP_108894462.1">
    <property type="nucleotide sequence ID" value="NZ_ONZF01000005.1"/>
</dbReference>
<dbReference type="EMBL" id="ONZF01000005">
    <property type="protein sequence ID" value="SPJ24636.1"/>
    <property type="molecule type" value="Genomic_DNA"/>
</dbReference>
<proteinExistence type="predicted"/>
<evidence type="ECO:0000313" key="4">
    <source>
        <dbReference type="EMBL" id="SPJ24636.1"/>
    </source>
</evidence>
<protein>
    <submittedName>
        <fullName evidence="4">Flagellar basal body rod protein FlgB</fullName>
    </submittedName>
</protein>
<keyword evidence="4" id="KW-0966">Cell projection</keyword>
<evidence type="ECO:0000256" key="1">
    <source>
        <dbReference type="ARBA" id="ARBA00004117"/>
    </source>
</evidence>
<evidence type="ECO:0000256" key="2">
    <source>
        <dbReference type="SAM" id="MobiDB-lite"/>
    </source>
</evidence>
<keyword evidence="5" id="KW-1185">Reference proteome</keyword>